<gene>
    <name evidence="1" type="ORF">OO17_27850</name>
</gene>
<dbReference type="EMBL" id="JXXE01000716">
    <property type="protein sequence ID" value="KIZ33883.1"/>
    <property type="molecule type" value="Genomic_DNA"/>
</dbReference>
<dbReference type="Proteomes" id="UP000032515">
    <property type="component" value="Unassembled WGS sequence"/>
</dbReference>
<dbReference type="AlphaFoldDB" id="A0A0D7DZ70"/>
<evidence type="ECO:0000313" key="2">
    <source>
        <dbReference type="Proteomes" id="UP000032515"/>
    </source>
</evidence>
<reference evidence="1 2" key="1">
    <citation type="submission" date="2014-11" db="EMBL/GenBank/DDBJ databases">
        <title>Genomics and ecophysiology of heterotrophic nitrogen fixing bacteria isolated from estuarine surface water.</title>
        <authorList>
            <person name="Bentzon-Tilia M."/>
            <person name="Severin I."/>
            <person name="Hansen L.H."/>
            <person name="Riemann L."/>
        </authorList>
    </citation>
    <scope>NUCLEOTIDE SEQUENCE [LARGE SCALE GENOMIC DNA]</scope>
    <source>
        <strain evidence="1 2">BAL398</strain>
    </source>
</reference>
<name>A0A0D7DZ70_RHOPL</name>
<organism evidence="1 2">
    <name type="scientific">Rhodopseudomonas palustris</name>
    <dbReference type="NCBI Taxonomy" id="1076"/>
    <lineage>
        <taxon>Bacteria</taxon>
        <taxon>Pseudomonadati</taxon>
        <taxon>Pseudomonadota</taxon>
        <taxon>Alphaproteobacteria</taxon>
        <taxon>Hyphomicrobiales</taxon>
        <taxon>Nitrobacteraceae</taxon>
        <taxon>Rhodopseudomonas</taxon>
    </lineage>
</organism>
<dbReference type="RefSeq" id="WP_044418164.1">
    <property type="nucleotide sequence ID" value="NZ_JXXE01000716.1"/>
</dbReference>
<evidence type="ECO:0000313" key="1">
    <source>
        <dbReference type="EMBL" id="KIZ33883.1"/>
    </source>
</evidence>
<sequence>MDHCDQHAPGQAPAANLVERTVSPRPGLEQSAAELVVLSFADDDLAAFAAASRAADGLPRLHLANLRDLVDPHAREPLIATTLAQARGILIRLGGGLPWPDAVARVAAMAAAKGIALAIVPGDGQVDPQCDAASNLPPSTLRRLKALCDKPGPDSARAALVQLALASGLRAAPLTHATLPPSIAPTPTHSEAAS</sequence>
<dbReference type="OrthoDB" id="8138887at2"/>
<proteinExistence type="predicted"/>
<evidence type="ECO:0008006" key="3">
    <source>
        <dbReference type="Google" id="ProtNLM"/>
    </source>
</evidence>
<dbReference type="PATRIC" id="fig|1076.23.peg.2224"/>
<protein>
    <recommendedName>
        <fullName evidence="3">TIR domain-containing protein</fullName>
    </recommendedName>
</protein>
<accession>A0A0D7DZ70</accession>
<comment type="caution">
    <text evidence="1">The sequence shown here is derived from an EMBL/GenBank/DDBJ whole genome shotgun (WGS) entry which is preliminary data.</text>
</comment>